<keyword evidence="1 2" id="KW-0175">Coiled coil</keyword>
<dbReference type="PANTHER" id="PTHR32123">
    <property type="entry name" value="BICD FAMILY-LIKE CARGO ADAPTER"/>
    <property type="match status" value="1"/>
</dbReference>
<accession>A0A7R9CUA8</accession>
<name>A0A7R9CUA8_TIMPO</name>
<reference evidence="3" key="1">
    <citation type="submission" date="2020-11" db="EMBL/GenBank/DDBJ databases">
        <authorList>
            <person name="Tran Van P."/>
        </authorList>
    </citation>
    <scope>NUCLEOTIDE SEQUENCE</scope>
</reference>
<evidence type="ECO:0000256" key="2">
    <source>
        <dbReference type="SAM" id="Coils"/>
    </source>
</evidence>
<proteinExistence type="predicted"/>
<gene>
    <name evidence="3" type="ORF">TPSB3V08_LOCUS3532</name>
</gene>
<dbReference type="PANTHER" id="PTHR32123:SF13">
    <property type="entry name" value="BICAUDAL D-RELATED PROTEIN HOMOLOG"/>
    <property type="match status" value="1"/>
</dbReference>
<dbReference type="AlphaFoldDB" id="A0A7R9CUA8"/>
<sequence length="197" mass="22180">MSSLKCHRERMKPKYSLEDYIHEMESRSLQQATEEEELDVYQQLHKKEKDLILAAELGKALLEKNEELSRKNERIAEEYSQKLETGAADWFHVGLILVNKQCLVSPIIAFHSMIQSLHILSLADSHFLTSVATPSWSATAVLLGIACRTVRNFITGTQWFGKPIQVLGYGHIQHGPTRKSPELVGLMVVVAGDVPKS</sequence>
<evidence type="ECO:0000256" key="1">
    <source>
        <dbReference type="ARBA" id="ARBA00023054"/>
    </source>
</evidence>
<organism evidence="3">
    <name type="scientific">Timema poppense</name>
    <name type="common">Walking stick</name>
    <dbReference type="NCBI Taxonomy" id="170557"/>
    <lineage>
        <taxon>Eukaryota</taxon>
        <taxon>Metazoa</taxon>
        <taxon>Ecdysozoa</taxon>
        <taxon>Arthropoda</taxon>
        <taxon>Hexapoda</taxon>
        <taxon>Insecta</taxon>
        <taxon>Pterygota</taxon>
        <taxon>Neoptera</taxon>
        <taxon>Polyneoptera</taxon>
        <taxon>Phasmatodea</taxon>
        <taxon>Timematodea</taxon>
        <taxon>Timematoidea</taxon>
        <taxon>Timematidae</taxon>
        <taxon>Timema</taxon>
    </lineage>
</organism>
<protein>
    <submittedName>
        <fullName evidence="3">Uncharacterized protein</fullName>
    </submittedName>
</protein>
<dbReference type="EMBL" id="OD001544">
    <property type="protein sequence ID" value="CAD7402338.1"/>
    <property type="molecule type" value="Genomic_DNA"/>
</dbReference>
<evidence type="ECO:0000313" key="3">
    <source>
        <dbReference type="EMBL" id="CAD7402338.1"/>
    </source>
</evidence>
<feature type="coiled-coil region" evidence="2">
    <location>
        <begin position="58"/>
        <end position="85"/>
    </location>
</feature>
<dbReference type="InterPro" id="IPR051149">
    <property type="entry name" value="Spindly/BICDR_Dynein_Adapter"/>
</dbReference>